<protein>
    <submittedName>
        <fullName evidence="11">Triose-phosphate transporter family-domain-containing protein</fullName>
    </submittedName>
</protein>
<dbReference type="AlphaFoldDB" id="A0A6A6NUX4"/>
<reference evidence="11" key="1">
    <citation type="journal article" date="2020" name="Stud. Mycol.">
        <title>101 Dothideomycetes genomes: a test case for predicting lifestyles and emergence of pathogens.</title>
        <authorList>
            <person name="Haridas S."/>
            <person name="Albert R."/>
            <person name="Binder M."/>
            <person name="Bloem J."/>
            <person name="Labutti K."/>
            <person name="Salamov A."/>
            <person name="Andreopoulos B."/>
            <person name="Baker S."/>
            <person name="Barry K."/>
            <person name="Bills G."/>
            <person name="Bluhm B."/>
            <person name="Cannon C."/>
            <person name="Castanera R."/>
            <person name="Culley D."/>
            <person name="Daum C."/>
            <person name="Ezra D."/>
            <person name="Gonzalez J."/>
            <person name="Henrissat B."/>
            <person name="Kuo A."/>
            <person name="Liang C."/>
            <person name="Lipzen A."/>
            <person name="Lutzoni F."/>
            <person name="Magnuson J."/>
            <person name="Mondo S."/>
            <person name="Nolan M."/>
            <person name="Ohm R."/>
            <person name="Pangilinan J."/>
            <person name="Park H.-J."/>
            <person name="Ramirez L."/>
            <person name="Alfaro M."/>
            <person name="Sun H."/>
            <person name="Tritt A."/>
            <person name="Yoshinaga Y."/>
            <person name="Zwiers L.-H."/>
            <person name="Turgeon B."/>
            <person name="Goodwin S."/>
            <person name="Spatafora J."/>
            <person name="Crous P."/>
            <person name="Grigoriev I."/>
        </authorList>
    </citation>
    <scope>NUCLEOTIDE SEQUENCE</scope>
    <source>
        <strain evidence="11">ATCC 16933</strain>
    </source>
</reference>
<feature type="transmembrane region" description="Helical" evidence="9">
    <location>
        <begin position="215"/>
        <end position="234"/>
    </location>
</feature>
<organism evidence="11 12">
    <name type="scientific">Lineolata rhizophorae</name>
    <dbReference type="NCBI Taxonomy" id="578093"/>
    <lineage>
        <taxon>Eukaryota</taxon>
        <taxon>Fungi</taxon>
        <taxon>Dikarya</taxon>
        <taxon>Ascomycota</taxon>
        <taxon>Pezizomycotina</taxon>
        <taxon>Dothideomycetes</taxon>
        <taxon>Dothideomycetes incertae sedis</taxon>
        <taxon>Lineolatales</taxon>
        <taxon>Lineolataceae</taxon>
        <taxon>Lineolata</taxon>
    </lineage>
</organism>
<evidence type="ECO:0000256" key="3">
    <source>
        <dbReference type="ARBA" id="ARBA00010425"/>
    </source>
</evidence>
<dbReference type="Pfam" id="PF03151">
    <property type="entry name" value="TPT"/>
    <property type="match status" value="1"/>
</dbReference>
<evidence type="ECO:0000256" key="6">
    <source>
        <dbReference type="ARBA" id="ARBA00022989"/>
    </source>
</evidence>
<feature type="transmembrane region" description="Helical" evidence="9">
    <location>
        <begin position="314"/>
        <end position="332"/>
    </location>
</feature>
<keyword evidence="12" id="KW-1185">Reference proteome</keyword>
<accession>A0A6A6NUX4</accession>
<evidence type="ECO:0000256" key="9">
    <source>
        <dbReference type="SAM" id="Phobius"/>
    </source>
</evidence>
<dbReference type="EMBL" id="MU001687">
    <property type="protein sequence ID" value="KAF2455242.1"/>
    <property type="molecule type" value="Genomic_DNA"/>
</dbReference>
<feature type="compositionally biased region" description="Acidic residues" evidence="8">
    <location>
        <begin position="1"/>
        <end position="13"/>
    </location>
</feature>
<feature type="transmembrane region" description="Helical" evidence="9">
    <location>
        <begin position="277"/>
        <end position="294"/>
    </location>
</feature>
<feature type="transmembrane region" description="Helical" evidence="9">
    <location>
        <begin position="240"/>
        <end position="265"/>
    </location>
</feature>
<comment type="subunit">
    <text evidence="4">Homooligomer.</text>
</comment>
<feature type="region of interest" description="Disordered" evidence="8">
    <location>
        <begin position="450"/>
        <end position="475"/>
    </location>
</feature>
<evidence type="ECO:0000256" key="2">
    <source>
        <dbReference type="ARBA" id="ARBA00004477"/>
    </source>
</evidence>
<dbReference type="OrthoDB" id="18894at2759"/>
<evidence type="ECO:0000256" key="5">
    <source>
        <dbReference type="ARBA" id="ARBA00022692"/>
    </source>
</evidence>
<evidence type="ECO:0000256" key="7">
    <source>
        <dbReference type="ARBA" id="ARBA00023136"/>
    </source>
</evidence>
<feature type="transmembrane region" description="Helical" evidence="9">
    <location>
        <begin position="372"/>
        <end position="391"/>
    </location>
</feature>
<keyword evidence="7 9" id="KW-0472">Membrane</keyword>
<dbReference type="PANTHER" id="PTHR11132">
    <property type="entry name" value="SOLUTE CARRIER FAMILY 35"/>
    <property type="match status" value="1"/>
</dbReference>
<comment type="function">
    <text evidence="1">Involved in the import of GDP-mannose from the cytoplasm into the Golgi lumen.</text>
</comment>
<feature type="transmembrane region" description="Helical" evidence="9">
    <location>
        <begin position="344"/>
        <end position="366"/>
    </location>
</feature>
<keyword evidence="5 9" id="KW-0812">Transmembrane</keyword>
<keyword evidence="6 9" id="KW-1133">Transmembrane helix</keyword>
<feature type="region of interest" description="Disordered" evidence="8">
    <location>
        <begin position="415"/>
        <end position="437"/>
    </location>
</feature>
<feature type="region of interest" description="Disordered" evidence="8">
    <location>
        <begin position="1"/>
        <end position="30"/>
    </location>
</feature>
<feature type="compositionally biased region" description="Basic residues" evidence="8">
    <location>
        <begin position="20"/>
        <end position="30"/>
    </location>
</feature>
<comment type="subcellular location">
    <subcellularLocation>
        <location evidence="2">Endoplasmic reticulum membrane</location>
        <topology evidence="2">Multi-pass membrane protein</topology>
    </subcellularLocation>
</comment>
<feature type="transmembrane region" description="Helical" evidence="9">
    <location>
        <begin position="158"/>
        <end position="178"/>
    </location>
</feature>
<dbReference type="InterPro" id="IPR004853">
    <property type="entry name" value="Sugar_P_trans_dom"/>
</dbReference>
<proteinExistence type="inferred from homology"/>
<evidence type="ECO:0000259" key="10">
    <source>
        <dbReference type="Pfam" id="PF03151"/>
    </source>
</evidence>
<evidence type="ECO:0000256" key="4">
    <source>
        <dbReference type="ARBA" id="ARBA00011182"/>
    </source>
</evidence>
<gene>
    <name evidence="11" type="ORF">BDY21DRAFT_350242</name>
</gene>
<evidence type="ECO:0000256" key="1">
    <source>
        <dbReference type="ARBA" id="ARBA00003420"/>
    </source>
</evidence>
<feature type="domain" description="Sugar phosphate transporter" evidence="10">
    <location>
        <begin position="63"/>
        <end position="389"/>
    </location>
</feature>
<dbReference type="Proteomes" id="UP000799766">
    <property type="component" value="Unassembled WGS sequence"/>
</dbReference>
<evidence type="ECO:0000256" key="8">
    <source>
        <dbReference type="SAM" id="MobiDB-lite"/>
    </source>
</evidence>
<comment type="similarity">
    <text evidence="3">Belongs to the TPT transporter family. SLC35D subfamily.</text>
</comment>
<dbReference type="GO" id="GO:0005789">
    <property type="term" value="C:endoplasmic reticulum membrane"/>
    <property type="evidence" value="ECO:0007669"/>
    <property type="project" value="UniProtKB-SubCell"/>
</dbReference>
<sequence>MNDDERLEDDEETGLTGKDRGRRRRRKRRHTRMDDRVVDAKYTKEEEAIAKQSFVRASLINVLLIGLWYLFSISISVYNKWMFGHDEGEGSEGKALNFPFPLFTTCMHMIVQFCLASAVLFFLPSFRPRHDSLNLHAMGNSQQRLEPIDPEKPLMTRWFYLTRIGPCGIATGMDIGLGNTSLKFISLTFFTMCKSSVLGFVLLFAFLFRLEKPSWKLGAIILTMTVGVVMMVAGETAFNALGFILIMMSSLSSGFRWSLTQILLLRHPATSNPFSSIFLLAPVMFVSLLVIALPVEGVSNVIQGFADLTANKGLLLGVLILLFPGCLAFLMTTSEFALLKRTSVVTLSICGIFKEVVTISAASIVFDDQLTPVNLSGLVVTIGSIAAYNYIKIKKMRDEARMEAHFANDDYQPVLSAEPEGEAPPAEDGGPRGAIAGASTGQMLRSALSVLPPDRVTITDSPVRQSPVKRPGDME</sequence>
<feature type="transmembrane region" description="Helical" evidence="9">
    <location>
        <begin position="184"/>
        <end position="208"/>
    </location>
</feature>
<feature type="transmembrane region" description="Helical" evidence="9">
    <location>
        <begin position="98"/>
        <end position="123"/>
    </location>
</feature>
<name>A0A6A6NUX4_9PEZI</name>
<dbReference type="InterPro" id="IPR050186">
    <property type="entry name" value="TPT_transporter"/>
</dbReference>
<feature type="transmembrane region" description="Helical" evidence="9">
    <location>
        <begin position="59"/>
        <end position="78"/>
    </location>
</feature>
<evidence type="ECO:0000313" key="11">
    <source>
        <dbReference type="EMBL" id="KAF2455242.1"/>
    </source>
</evidence>
<evidence type="ECO:0000313" key="12">
    <source>
        <dbReference type="Proteomes" id="UP000799766"/>
    </source>
</evidence>